<feature type="domain" description="Cysteinyl-tRNA synthetase class Ia DALR" evidence="15">
    <location>
        <begin position="344"/>
        <end position="398"/>
    </location>
</feature>
<keyword evidence="8 13" id="KW-0862">Zinc</keyword>
<gene>
    <name evidence="13 16" type="primary">cysS</name>
    <name evidence="16" type="ORF">D8790_05605</name>
</gene>
<evidence type="ECO:0000256" key="7">
    <source>
        <dbReference type="ARBA" id="ARBA00022741"/>
    </source>
</evidence>
<dbReference type="EC" id="6.1.1.16" evidence="13"/>
<dbReference type="Gene3D" id="1.20.120.640">
    <property type="entry name" value="Anticodon-binding domain of a subclass of class I aminoacyl-tRNA synthetases"/>
    <property type="match status" value="1"/>
</dbReference>
<reference evidence="16 17" key="1">
    <citation type="submission" date="2018-11" db="EMBL/GenBank/DDBJ databases">
        <title>Species Designations Belie Phenotypic and Genotypic Heterogeneity in Oral Streptococci.</title>
        <authorList>
            <person name="Velsko I."/>
        </authorList>
    </citation>
    <scope>NUCLEOTIDE SEQUENCE [LARGE SCALE GENOMIC DNA]</scope>
    <source>
        <strain evidence="16 17">BCC13</strain>
    </source>
</reference>
<feature type="binding site" evidence="13">
    <location>
        <position position="271"/>
    </location>
    <ligand>
        <name>ATP</name>
        <dbReference type="ChEBI" id="CHEBI:30616"/>
    </ligand>
</feature>
<evidence type="ECO:0000256" key="6">
    <source>
        <dbReference type="ARBA" id="ARBA00022723"/>
    </source>
</evidence>
<feature type="binding site" evidence="13">
    <location>
        <position position="236"/>
    </location>
    <ligand>
        <name>Zn(2+)</name>
        <dbReference type="ChEBI" id="CHEBI:29105"/>
    </ligand>
</feature>
<dbReference type="PANTHER" id="PTHR10890">
    <property type="entry name" value="CYSTEINYL-TRNA SYNTHETASE"/>
    <property type="match status" value="1"/>
</dbReference>
<evidence type="ECO:0000313" key="17">
    <source>
        <dbReference type="Proteomes" id="UP000278843"/>
    </source>
</evidence>
<keyword evidence="11 13" id="KW-0030">Aminoacyl-tRNA synthetase</keyword>
<dbReference type="HAMAP" id="MF_00041">
    <property type="entry name" value="Cys_tRNA_synth"/>
    <property type="match status" value="1"/>
</dbReference>
<evidence type="ECO:0000256" key="12">
    <source>
        <dbReference type="ARBA" id="ARBA00047398"/>
    </source>
</evidence>
<dbReference type="Pfam" id="PF01406">
    <property type="entry name" value="tRNA-synt_1e"/>
    <property type="match status" value="1"/>
</dbReference>
<dbReference type="InterPro" id="IPR015803">
    <property type="entry name" value="Cys-tRNA-ligase"/>
</dbReference>
<dbReference type="EMBL" id="RJPU01000003">
    <property type="protein sequence ID" value="RSJ95220.1"/>
    <property type="molecule type" value="Genomic_DNA"/>
</dbReference>
<comment type="catalytic activity">
    <reaction evidence="12 13">
        <text>tRNA(Cys) + L-cysteine + ATP = L-cysteinyl-tRNA(Cys) + AMP + diphosphate</text>
        <dbReference type="Rhea" id="RHEA:17773"/>
        <dbReference type="Rhea" id="RHEA-COMP:9661"/>
        <dbReference type="Rhea" id="RHEA-COMP:9679"/>
        <dbReference type="ChEBI" id="CHEBI:30616"/>
        <dbReference type="ChEBI" id="CHEBI:33019"/>
        <dbReference type="ChEBI" id="CHEBI:35235"/>
        <dbReference type="ChEBI" id="CHEBI:78442"/>
        <dbReference type="ChEBI" id="CHEBI:78517"/>
        <dbReference type="ChEBI" id="CHEBI:456215"/>
        <dbReference type="EC" id="6.1.1.16"/>
    </reaction>
</comment>
<dbReference type="Proteomes" id="UP000278843">
    <property type="component" value="Unassembled WGS sequence"/>
</dbReference>
<comment type="cofactor">
    <cofactor evidence="13">
        <name>Zn(2+)</name>
        <dbReference type="ChEBI" id="CHEBI:29105"/>
    </cofactor>
    <text evidence="13">Binds 1 zinc ion per subunit.</text>
</comment>
<keyword evidence="9 13" id="KW-0067">ATP-binding</keyword>
<dbReference type="GO" id="GO:0008270">
    <property type="term" value="F:zinc ion binding"/>
    <property type="evidence" value="ECO:0007669"/>
    <property type="project" value="UniProtKB-UniRule"/>
</dbReference>
<evidence type="ECO:0000256" key="3">
    <source>
        <dbReference type="ARBA" id="ARBA00011245"/>
    </source>
</evidence>
<dbReference type="SUPFAM" id="SSF47323">
    <property type="entry name" value="Anticodon-binding domain of a subclass of class I aminoacyl-tRNA synthetases"/>
    <property type="match status" value="2"/>
</dbReference>
<dbReference type="FunFam" id="3.40.50.620:FF:000130">
    <property type="entry name" value="Cysteine--tRNA ligase"/>
    <property type="match status" value="1"/>
</dbReference>
<dbReference type="GO" id="GO:0004817">
    <property type="term" value="F:cysteine-tRNA ligase activity"/>
    <property type="evidence" value="ECO:0007669"/>
    <property type="project" value="UniProtKB-UniRule"/>
</dbReference>
<proteinExistence type="inferred from homology"/>
<evidence type="ECO:0000256" key="1">
    <source>
        <dbReference type="ARBA" id="ARBA00004496"/>
    </source>
</evidence>
<dbReference type="AlphaFoldDB" id="A0A3R9KUI3"/>
<feature type="short sequence motif" description="'KMSKS' region" evidence="13">
    <location>
        <begin position="268"/>
        <end position="272"/>
    </location>
</feature>
<keyword evidence="5 13" id="KW-0436">Ligase</keyword>
<name>A0A3R9KUI3_STRCR</name>
<dbReference type="GO" id="GO:0005524">
    <property type="term" value="F:ATP binding"/>
    <property type="evidence" value="ECO:0007669"/>
    <property type="project" value="UniProtKB-UniRule"/>
</dbReference>
<dbReference type="InterPro" id="IPR056411">
    <property type="entry name" value="CysS_C"/>
</dbReference>
<evidence type="ECO:0000256" key="2">
    <source>
        <dbReference type="ARBA" id="ARBA00005594"/>
    </source>
</evidence>
<keyword evidence="7 13" id="KW-0547">Nucleotide-binding</keyword>
<keyword evidence="10 13" id="KW-0648">Protein biosynthesis</keyword>
<evidence type="ECO:0000256" key="11">
    <source>
        <dbReference type="ARBA" id="ARBA00023146"/>
    </source>
</evidence>
<dbReference type="PANTHER" id="PTHR10890:SF3">
    <property type="entry name" value="CYSTEINE--TRNA LIGASE, CYTOPLASMIC"/>
    <property type="match status" value="1"/>
</dbReference>
<evidence type="ECO:0000313" key="16">
    <source>
        <dbReference type="EMBL" id="RSJ95220.1"/>
    </source>
</evidence>
<feature type="binding site" evidence="13">
    <location>
        <position position="211"/>
    </location>
    <ligand>
        <name>Zn(2+)</name>
        <dbReference type="ChEBI" id="CHEBI:29105"/>
    </ligand>
</feature>
<feature type="binding site" evidence="13">
    <location>
        <position position="240"/>
    </location>
    <ligand>
        <name>Zn(2+)</name>
        <dbReference type="ChEBI" id="CHEBI:29105"/>
    </ligand>
</feature>
<comment type="caution">
    <text evidence="16">The sequence shown here is derived from an EMBL/GenBank/DDBJ whole genome shotgun (WGS) entry which is preliminary data.</text>
</comment>
<sequence>MIKIYDTMSRDLREFVPIEDGKVKMYVCGPTVYNYIHVGNARSTVAFDTIRRYFEYRGFEVNYISNFTDVDDKIINRAKEEGITPQEVADKYIAAFREDVSALGVKPATRHPRVVEFMADIIRFVEDLVDKGYAYESEGDVYFRVEKSRDYAKLANKTLADLELGASGRTDDETARKENPVDFALWKAAKPGEISWDSPWGPGRPGWHIECSVMSTEILGDTIDIHGGGADLEFPHHTNEIAQSEAKTGKTFANYWMHNGFVNIDDVKMSKSLGNFITVHDALKTIDGQVLRFFFATQHYRKPINFTEKAVHDAATNLKYLKNTYGQPFTGQADSAQLQSFLDKFTAAMDEDFNAANGITVVFELAKWINSGNYTAEVKAAFAKLLEVFGIVFVEELIERNAVVDIINRREQDIIKSDFIAAEKKENALLRRNIVLQETEGGAIWRLDNKNNNEISKVLSYLDDIEDYINNPQTLVGISSKETGMMIEENLFSYLRKKLPYWNWLFAERNLGADIEGCFQNNKIYIEVMASRNDRIAVKFLKTIVNITREMKKDTNSIIILCVFGTKITKTTQEYLNYCSIVGAEYGVTVIPKFIELLEFNIEALIRERQEARANRDFATADRIRDELAAQGIKLLDTKDGVRWTRD</sequence>
<dbReference type="Gene3D" id="1.20.120.1910">
    <property type="entry name" value="Cysteine-tRNA ligase, C-terminal anti-codon recognition domain"/>
    <property type="match status" value="1"/>
</dbReference>
<evidence type="ECO:0000256" key="4">
    <source>
        <dbReference type="ARBA" id="ARBA00022490"/>
    </source>
</evidence>
<dbReference type="InterPro" id="IPR014729">
    <property type="entry name" value="Rossmann-like_a/b/a_fold"/>
</dbReference>
<comment type="subunit">
    <text evidence="3 13">Monomer.</text>
</comment>
<keyword evidence="14" id="KW-0175">Coiled coil</keyword>
<keyword evidence="4 13" id="KW-0963">Cytoplasm</keyword>
<feature type="coiled-coil region" evidence="14">
    <location>
        <begin position="595"/>
        <end position="622"/>
    </location>
</feature>
<dbReference type="SUPFAM" id="SSF52374">
    <property type="entry name" value="Nucleotidylyl transferase"/>
    <property type="match status" value="1"/>
</dbReference>
<feature type="binding site" evidence="13">
    <location>
        <position position="28"/>
    </location>
    <ligand>
        <name>Zn(2+)</name>
        <dbReference type="ChEBI" id="CHEBI:29105"/>
    </ligand>
</feature>
<dbReference type="InterPro" id="IPR015273">
    <property type="entry name" value="Cys-tRNA-synt_Ia_DALR"/>
</dbReference>
<evidence type="ECO:0000256" key="8">
    <source>
        <dbReference type="ARBA" id="ARBA00022833"/>
    </source>
</evidence>
<evidence type="ECO:0000256" key="14">
    <source>
        <dbReference type="SAM" id="Coils"/>
    </source>
</evidence>
<feature type="short sequence motif" description="'HIGH' region" evidence="13">
    <location>
        <begin position="30"/>
        <end position="40"/>
    </location>
</feature>
<dbReference type="GO" id="GO:0006423">
    <property type="term" value="P:cysteinyl-tRNA aminoacylation"/>
    <property type="evidence" value="ECO:0007669"/>
    <property type="project" value="UniProtKB-UniRule"/>
</dbReference>
<organism evidence="16 17">
    <name type="scientific">Streptococcus cristatus</name>
    <dbReference type="NCBI Taxonomy" id="45634"/>
    <lineage>
        <taxon>Bacteria</taxon>
        <taxon>Bacillati</taxon>
        <taxon>Bacillota</taxon>
        <taxon>Bacilli</taxon>
        <taxon>Lactobacillales</taxon>
        <taxon>Streptococcaceae</taxon>
        <taxon>Streptococcus</taxon>
    </lineage>
</organism>
<protein>
    <recommendedName>
        <fullName evidence="13">Cysteine--tRNA ligase</fullName>
        <ecNumber evidence="13">6.1.1.16</ecNumber>
    </recommendedName>
    <alternativeName>
        <fullName evidence="13">Cysteinyl-tRNA synthetase</fullName>
        <shortName evidence="13">CysRS</shortName>
    </alternativeName>
</protein>
<dbReference type="PRINTS" id="PR00983">
    <property type="entry name" value="TRNASYNTHCYS"/>
</dbReference>
<accession>A0A3R9KUI3</accession>
<dbReference type="NCBIfam" id="TIGR00435">
    <property type="entry name" value="cysS"/>
    <property type="match status" value="1"/>
</dbReference>
<dbReference type="Gene3D" id="3.40.50.620">
    <property type="entry name" value="HUPs"/>
    <property type="match status" value="1"/>
</dbReference>
<dbReference type="InterPro" id="IPR009080">
    <property type="entry name" value="tRNAsynth_Ia_anticodon-bd"/>
</dbReference>
<keyword evidence="6 13" id="KW-0479">Metal-binding</keyword>
<evidence type="ECO:0000256" key="9">
    <source>
        <dbReference type="ARBA" id="ARBA00022840"/>
    </source>
</evidence>
<dbReference type="SMART" id="SM00840">
    <property type="entry name" value="DALR_2"/>
    <property type="match status" value="1"/>
</dbReference>
<evidence type="ECO:0000256" key="10">
    <source>
        <dbReference type="ARBA" id="ARBA00022917"/>
    </source>
</evidence>
<dbReference type="Pfam" id="PF23493">
    <property type="entry name" value="CysS_C"/>
    <property type="match status" value="1"/>
</dbReference>
<comment type="similarity">
    <text evidence="2 13">Belongs to the class-I aminoacyl-tRNA synthetase family.</text>
</comment>
<dbReference type="CDD" id="cd00672">
    <property type="entry name" value="CysRS_core"/>
    <property type="match status" value="1"/>
</dbReference>
<dbReference type="InterPro" id="IPR024909">
    <property type="entry name" value="Cys-tRNA/MSH_ligase"/>
</dbReference>
<evidence type="ECO:0000259" key="15">
    <source>
        <dbReference type="SMART" id="SM00840"/>
    </source>
</evidence>
<evidence type="ECO:0000256" key="5">
    <source>
        <dbReference type="ARBA" id="ARBA00022598"/>
    </source>
</evidence>
<comment type="subcellular location">
    <subcellularLocation>
        <location evidence="1 13">Cytoplasm</location>
    </subcellularLocation>
</comment>
<dbReference type="InterPro" id="IPR032678">
    <property type="entry name" value="tRNA-synt_1_cat_dom"/>
</dbReference>
<evidence type="ECO:0000256" key="13">
    <source>
        <dbReference type="HAMAP-Rule" id="MF_00041"/>
    </source>
</evidence>
<dbReference type="GO" id="GO:0005829">
    <property type="term" value="C:cytosol"/>
    <property type="evidence" value="ECO:0007669"/>
    <property type="project" value="TreeGrafter"/>
</dbReference>
<dbReference type="Pfam" id="PF09190">
    <property type="entry name" value="DALR_2"/>
    <property type="match status" value="1"/>
</dbReference>